<gene>
    <name evidence="1" type="ORF">FIC87_12615</name>
</gene>
<dbReference type="Pfam" id="PF25310">
    <property type="entry name" value="VG15"/>
    <property type="match status" value="1"/>
</dbReference>
<dbReference type="RefSeq" id="WP_139912977.1">
    <property type="nucleotide sequence ID" value="NZ_VEVP01000036.1"/>
</dbReference>
<evidence type="ECO:0000313" key="2">
    <source>
        <dbReference type="Proteomes" id="UP000312594"/>
    </source>
</evidence>
<dbReference type="EMBL" id="VEVP01000036">
    <property type="protein sequence ID" value="TNU89036.1"/>
    <property type="molecule type" value="Genomic_DNA"/>
</dbReference>
<reference evidence="1 2" key="1">
    <citation type="journal article" date="2005" name="Appl. Environ. Microbiol.">
        <title>Intestinal bacterial communities that produce active estrogen-like compounds enterodiol and enterolactone in humans.</title>
        <authorList>
            <person name="Clavel T."/>
            <person name="Henderson G."/>
            <person name="Alpert C.A."/>
            <person name="Philippe C."/>
            <person name="Rigottier-Gois L."/>
            <person name="Dore J."/>
            <person name="Blaut M."/>
        </authorList>
    </citation>
    <scope>NUCLEOTIDE SEQUENCE [LARGE SCALE GENOMIC DNA]</scope>
    <source>
        <strain evidence="1 2">SECO-MT75m2</strain>
    </source>
</reference>
<accession>A0A5C5BTB6</accession>
<name>A0A5C5BTB6_EGGLN</name>
<evidence type="ECO:0000313" key="1">
    <source>
        <dbReference type="EMBL" id="TNU89036.1"/>
    </source>
</evidence>
<organism evidence="1 2">
    <name type="scientific">Eggerthella lenta</name>
    <name type="common">Eubacterium lentum</name>
    <dbReference type="NCBI Taxonomy" id="84112"/>
    <lineage>
        <taxon>Bacteria</taxon>
        <taxon>Bacillati</taxon>
        <taxon>Actinomycetota</taxon>
        <taxon>Coriobacteriia</taxon>
        <taxon>Eggerthellales</taxon>
        <taxon>Eggerthellaceae</taxon>
        <taxon>Eggerthella</taxon>
    </lineage>
</organism>
<evidence type="ECO:0008006" key="3">
    <source>
        <dbReference type="Google" id="ProtNLM"/>
    </source>
</evidence>
<dbReference type="Proteomes" id="UP000312594">
    <property type="component" value="Unassembled WGS sequence"/>
</dbReference>
<dbReference type="InterPro" id="IPR057369">
    <property type="entry name" value="VG15"/>
</dbReference>
<comment type="caution">
    <text evidence="1">The sequence shown here is derived from an EMBL/GenBank/DDBJ whole genome shotgun (WGS) entry which is preliminary data.</text>
</comment>
<sequence>MEIPRSLLDRLTREVNALSSAGQRMALNAIERAEWGTVAELRAIMCEAMEAICSEIADMSAARSAEFYDDVREACVGSRLGALADPARDPASTAGAVRALVQSVADTGRTDALARDLADRVDYEAKRAAGECVIANGARDPLKPRFARVPSGAETCPFCIMLASRGFVYWTERAAGSRGHYHAHCDCRIVPSFDSYYAGPSRRFSATEVIEGYDLDGLYRRYVQDLRDGKLNLKGVSRYSSHVLGWSSGQFKSYGDFSRFVREASGIEDLQLRCAVIEQEWPKTGLGAKYLSQLRQTVMEKRSSLMGDAFYEKPRAELEDHERRGVDHLLRNGIVPTVKREDPKAKANIDFEIGGELWEMKNVTNARSSVGNQLSRGRKKWFKLGLGEPARFVVTCEECEDSFESVCKGIAERLQQGERCIVLSEDGLMKRLP</sequence>
<protein>
    <recommendedName>
        <fullName evidence="3">tRNA nuclease CdiA C-terminal domain-containing protein</fullName>
    </recommendedName>
</protein>
<proteinExistence type="predicted"/>
<dbReference type="AlphaFoldDB" id="A0A5C5BTB6"/>